<gene>
    <name evidence="4" type="ORF">JQC93_14740</name>
</gene>
<dbReference type="EMBL" id="JAFEUM010000006">
    <property type="protein sequence ID" value="MBM7037666.1"/>
    <property type="molecule type" value="Genomic_DNA"/>
</dbReference>
<dbReference type="SUPFAM" id="SSF56281">
    <property type="entry name" value="Metallo-hydrolase/oxidoreductase"/>
    <property type="match status" value="1"/>
</dbReference>
<protein>
    <submittedName>
        <fullName evidence="4">MBL fold metallo-hydrolase</fullName>
    </submittedName>
</protein>
<feature type="domain" description="Beta-Casp" evidence="3">
    <location>
        <begin position="231"/>
        <end position="361"/>
    </location>
</feature>
<evidence type="ECO:0000259" key="2">
    <source>
        <dbReference type="SMART" id="SM00849"/>
    </source>
</evidence>
<feature type="domain" description="Metallo-beta-lactamase" evidence="2">
    <location>
        <begin position="13"/>
        <end position="212"/>
    </location>
</feature>
<dbReference type="Pfam" id="PF10996">
    <property type="entry name" value="Beta-Casp"/>
    <property type="match status" value="1"/>
</dbReference>
<dbReference type="Pfam" id="PF07521">
    <property type="entry name" value="RMMBL"/>
    <property type="match status" value="1"/>
</dbReference>
<comment type="caution">
    <text evidence="4">The sequence shown here is derived from an EMBL/GenBank/DDBJ whole genome shotgun (WGS) entry which is preliminary data.</text>
</comment>
<sequence length="438" mass="47974">MNVIHHGAKHGVTGSCHQLNLPGGSLLVDCGRFQGHETGALDIDFDVTKINALIVTHAHIDHVGRIPWLLAAGYRGPIYLTHASQHLLPLMLDDALDIEGLAAKAREKILATLTMQMQPCDYKRWVPIECGKGVTVRFQPAGHILGSAYVEINDNDNTRIVFSGDLGPNQTPLLPDPQSPNRADFLFLESTYGNRKHQSIVDRKARLANILHDAIKNQGTVIIPAFSVGRTQELLYDIEQLIHSHELSSSLPIIVDSPMAMKVTDSYRLFKRLWGNEAKHRVKSGRHPLAFEQCITIDSHEQHLAIVNQLASTEQSAIVVAASGMCTGGRVVNYLKALLPLASTEVLFCGYQAKGTLGSELVEAPNNVQIDDQSVPVKASIYTMSGYSAHADQADLVSFVRSIKSSIQQVHLIHGETKAKRGLKSQLQALANVQQVIE</sequence>
<dbReference type="InterPro" id="IPR011108">
    <property type="entry name" value="RMMBL"/>
</dbReference>
<evidence type="ECO:0000259" key="3">
    <source>
        <dbReference type="SMART" id="SM01027"/>
    </source>
</evidence>
<dbReference type="PANTHER" id="PTHR11203">
    <property type="entry name" value="CLEAVAGE AND POLYADENYLATION SPECIFICITY FACTOR FAMILY MEMBER"/>
    <property type="match status" value="1"/>
</dbReference>
<dbReference type="InterPro" id="IPR022712">
    <property type="entry name" value="Beta_Casp"/>
</dbReference>
<dbReference type="Gene3D" id="3.40.50.10890">
    <property type="match status" value="1"/>
</dbReference>
<evidence type="ECO:0000256" key="1">
    <source>
        <dbReference type="ARBA" id="ARBA00022801"/>
    </source>
</evidence>
<reference evidence="4 5" key="1">
    <citation type="submission" date="2021-02" db="EMBL/GenBank/DDBJ databases">
        <authorList>
            <person name="Park J.-S."/>
        </authorList>
    </citation>
    <scope>NUCLEOTIDE SEQUENCE [LARGE SCALE GENOMIC DNA]</scope>
    <source>
        <strain evidence="4 5">188UL20-2</strain>
    </source>
</reference>
<dbReference type="SMART" id="SM00849">
    <property type="entry name" value="Lactamase_B"/>
    <property type="match status" value="1"/>
</dbReference>
<dbReference type="Proteomes" id="UP000809621">
    <property type="component" value="Unassembled WGS sequence"/>
</dbReference>
<organism evidence="4 5">
    <name type="scientific">Vibrio ulleungensis</name>
    <dbReference type="NCBI Taxonomy" id="2807619"/>
    <lineage>
        <taxon>Bacteria</taxon>
        <taxon>Pseudomonadati</taxon>
        <taxon>Pseudomonadota</taxon>
        <taxon>Gammaproteobacteria</taxon>
        <taxon>Vibrionales</taxon>
        <taxon>Vibrionaceae</taxon>
        <taxon>Vibrio</taxon>
    </lineage>
</organism>
<name>A0ABS2HP72_9VIBR</name>
<dbReference type="PANTHER" id="PTHR11203:SF37">
    <property type="entry name" value="INTEGRATOR COMPLEX SUBUNIT 11"/>
    <property type="match status" value="1"/>
</dbReference>
<dbReference type="Pfam" id="PF00753">
    <property type="entry name" value="Lactamase_B"/>
    <property type="match status" value="1"/>
</dbReference>
<dbReference type="InterPro" id="IPR050698">
    <property type="entry name" value="MBL"/>
</dbReference>
<dbReference type="InterPro" id="IPR036866">
    <property type="entry name" value="RibonucZ/Hydroxyglut_hydro"/>
</dbReference>
<dbReference type="CDD" id="cd16295">
    <property type="entry name" value="TTHA0252-CPSF-like_MBL-fold"/>
    <property type="match status" value="1"/>
</dbReference>
<evidence type="ECO:0000313" key="4">
    <source>
        <dbReference type="EMBL" id="MBM7037666.1"/>
    </source>
</evidence>
<evidence type="ECO:0000313" key="5">
    <source>
        <dbReference type="Proteomes" id="UP000809621"/>
    </source>
</evidence>
<keyword evidence="1" id="KW-0378">Hydrolase</keyword>
<dbReference type="Gene3D" id="3.60.15.10">
    <property type="entry name" value="Ribonuclease Z/Hydroxyacylglutathione hydrolase-like"/>
    <property type="match status" value="1"/>
</dbReference>
<accession>A0ABS2HP72</accession>
<dbReference type="SMART" id="SM01027">
    <property type="entry name" value="Beta-Casp"/>
    <property type="match status" value="1"/>
</dbReference>
<keyword evidence="5" id="KW-1185">Reference proteome</keyword>
<proteinExistence type="predicted"/>
<dbReference type="InterPro" id="IPR001279">
    <property type="entry name" value="Metallo-B-lactamas"/>
</dbReference>